<protein>
    <recommendedName>
        <fullName evidence="3">AIG1-type G domain-containing protein</fullName>
    </recommendedName>
</protein>
<dbReference type="EMBL" id="JADNYJ010000156">
    <property type="protein sequence ID" value="KAF8878689.1"/>
    <property type="molecule type" value="Genomic_DNA"/>
</dbReference>
<dbReference type="SUPFAM" id="SSF52540">
    <property type="entry name" value="P-loop containing nucleoside triphosphate hydrolases"/>
    <property type="match status" value="1"/>
</dbReference>
<comment type="caution">
    <text evidence="1">The sequence shown here is derived from an EMBL/GenBank/DDBJ whole genome shotgun (WGS) entry which is preliminary data.</text>
</comment>
<sequence length="236" mass="26540">MPMETSKTVVVFGETGVGKSSVINTCYSVAIKGHTYNLHDTIGLGEDSTGTMGNSKAIVNLYNLLTLLSKNGGVHLLVFVVRSGRLKETMKKNYDLFYKGFCETKIPIVVVVTGCEGESNDMDQWWGRNRQFFEKAGMTFRGHACVCAFKGRLGKHGYVNKDLVEQSRELVKDLIVRHRKADGWKKPPAPWLTQVWYFFLNLFKGGLPWDSIETYLNLLSSGISHVEAFNIMKAMK</sequence>
<evidence type="ECO:0008006" key="3">
    <source>
        <dbReference type="Google" id="ProtNLM"/>
    </source>
</evidence>
<evidence type="ECO:0000313" key="2">
    <source>
        <dbReference type="Proteomes" id="UP000724874"/>
    </source>
</evidence>
<evidence type="ECO:0000313" key="1">
    <source>
        <dbReference type="EMBL" id="KAF8878689.1"/>
    </source>
</evidence>
<dbReference type="InterPro" id="IPR027417">
    <property type="entry name" value="P-loop_NTPase"/>
</dbReference>
<proteinExistence type="predicted"/>
<dbReference type="OrthoDB" id="8954335at2759"/>
<reference evidence="1" key="1">
    <citation type="submission" date="2020-11" db="EMBL/GenBank/DDBJ databases">
        <authorList>
            <consortium name="DOE Joint Genome Institute"/>
            <person name="Ahrendt S."/>
            <person name="Riley R."/>
            <person name="Andreopoulos W."/>
            <person name="LaButti K."/>
            <person name="Pangilinan J."/>
            <person name="Ruiz-duenas F.J."/>
            <person name="Barrasa J.M."/>
            <person name="Sanchez-Garcia M."/>
            <person name="Camarero S."/>
            <person name="Miyauchi S."/>
            <person name="Serrano A."/>
            <person name="Linde D."/>
            <person name="Babiker R."/>
            <person name="Drula E."/>
            <person name="Ayuso-Fernandez I."/>
            <person name="Pacheco R."/>
            <person name="Padilla G."/>
            <person name="Ferreira P."/>
            <person name="Barriuso J."/>
            <person name="Kellner H."/>
            <person name="Castanera R."/>
            <person name="Alfaro M."/>
            <person name="Ramirez L."/>
            <person name="Pisabarro A.G."/>
            <person name="Kuo A."/>
            <person name="Tritt A."/>
            <person name="Lipzen A."/>
            <person name="He G."/>
            <person name="Yan M."/>
            <person name="Ng V."/>
            <person name="Cullen D."/>
            <person name="Martin F."/>
            <person name="Rosso M.-N."/>
            <person name="Henrissat B."/>
            <person name="Hibbett D."/>
            <person name="Martinez A.T."/>
            <person name="Grigoriev I.V."/>
        </authorList>
    </citation>
    <scope>NUCLEOTIDE SEQUENCE</scope>
    <source>
        <strain evidence="1">AH 44721</strain>
    </source>
</reference>
<gene>
    <name evidence="1" type="ORF">CPB84DRAFT_1793988</name>
</gene>
<dbReference type="AlphaFoldDB" id="A0A9P5NEG6"/>
<dbReference type="CDD" id="cd00882">
    <property type="entry name" value="Ras_like_GTPase"/>
    <property type="match status" value="1"/>
</dbReference>
<name>A0A9P5NEG6_GYMJU</name>
<dbReference type="Proteomes" id="UP000724874">
    <property type="component" value="Unassembled WGS sequence"/>
</dbReference>
<dbReference type="Gene3D" id="3.40.50.300">
    <property type="entry name" value="P-loop containing nucleotide triphosphate hydrolases"/>
    <property type="match status" value="1"/>
</dbReference>
<accession>A0A9P5NEG6</accession>
<keyword evidence="2" id="KW-1185">Reference proteome</keyword>
<organism evidence="1 2">
    <name type="scientific">Gymnopilus junonius</name>
    <name type="common">Spectacular rustgill mushroom</name>
    <name type="synonym">Gymnopilus spectabilis subsp. junonius</name>
    <dbReference type="NCBI Taxonomy" id="109634"/>
    <lineage>
        <taxon>Eukaryota</taxon>
        <taxon>Fungi</taxon>
        <taxon>Dikarya</taxon>
        <taxon>Basidiomycota</taxon>
        <taxon>Agaricomycotina</taxon>
        <taxon>Agaricomycetes</taxon>
        <taxon>Agaricomycetidae</taxon>
        <taxon>Agaricales</taxon>
        <taxon>Agaricineae</taxon>
        <taxon>Hymenogastraceae</taxon>
        <taxon>Gymnopilus</taxon>
    </lineage>
</organism>